<keyword evidence="1" id="KW-0472">Membrane</keyword>
<evidence type="ECO:0000313" key="2">
    <source>
        <dbReference type="EMBL" id="NEW05651.1"/>
    </source>
</evidence>
<protein>
    <submittedName>
        <fullName evidence="2">ECF transporter S component</fullName>
    </submittedName>
</protein>
<accession>A0A6G3ZVQ1</accession>
<dbReference type="Pfam" id="PF09819">
    <property type="entry name" value="ABC_cobalt"/>
    <property type="match status" value="1"/>
</dbReference>
<keyword evidence="1" id="KW-1133">Transmembrane helix</keyword>
<dbReference type="AlphaFoldDB" id="A0A6G3ZVQ1"/>
<name>A0A6G3ZVQ1_9BACL</name>
<evidence type="ECO:0000256" key="1">
    <source>
        <dbReference type="SAM" id="Phobius"/>
    </source>
</evidence>
<proteinExistence type="predicted"/>
<feature type="transmembrane region" description="Helical" evidence="1">
    <location>
        <begin position="107"/>
        <end position="126"/>
    </location>
</feature>
<dbReference type="EMBL" id="JAAIKC010000001">
    <property type="protein sequence ID" value="NEW05651.1"/>
    <property type="molecule type" value="Genomic_DNA"/>
</dbReference>
<feature type="transmembrane region" description="Helical" evidence="1">
    <location>
        <begin position="162"/>
        <end position="183"/>
    </location>
</feature>
<dbReference type="InterPro" id="IPR017195">
    <property type="entry name" value="ABC_thiamin-permease_prd"/>
</dbReference>
<feature type="transmembrane region" description="Helical" evidence="1">
    <location>
        <begin position="133"/>
        <end position="150"/>
    </location>
</feature>
<dbReference type="RefSeq" id="WP_163942758.1">
    <property type="nucleotide sequence ID" value="NZ_JAAIKC010000001.1"/>
</dbReference>
<sequence>MTNHRVTSQGSPVISSFLQKKKKRWKTKDILVAGMIAVVFAFVQVGATYAFMAMASSVGPAYARLLNGFWFMSGFMALTIIRKPGIGFVAQAIAGLVMTPLTPFGIMILFGTVLNGIFTELIFLLTRYKRYSYPVMTVGMSVLSLVYTLFEYGPSGYGGLALPVQIGILASSVVSGGVCGWLCKRLTESLLKTGMLSGYTNVDS</sequence>
<reference evidence="2" key="1">
    <citation type="submission" date="2020-02" db="EMBL/GenBank/DDBJ databases">
        <authorList>
            <person name="Shen X.-R."/>
            <person name="Zhang Y.-X."/>
        </authorList>
    </citation>
    <scope>NUCLEOTIDE SEQUENCE</scope>
    <source>
        <strain evidence="2">SYP-B3998</strain>
    </source>
</reference>
<gene>
    <name evidence="2" type="ORF">GK047_06400</name>
</gene>
<organism evidence="2">
    <name type="scientific">Paenibacillus sp. SYP-B3998</name>
    <dbReference type="NCBI Taxonomy" id="2678564"/>
    <lineage>
        <taxon>Bacteria</taxon>
        <taxon>Bacillati</taxon>
        <taxon>Bacillota</taxon>
        <taxon>Bacilli</taxon>
        <taxon>Bacillales</taxon>
        <taxon>Paenibacillaceae</taxon>
        <taxon>Paenibacillus</taxon>
    </lineage>
</organism>
<feature type="transmembrane region" description="Helical" evidence="1">
    <location>
        <begin position="30"/>
        <end position="55"/>
    </location>
</feature>
<keyword evidence="1" id="KW-0812">Transmembrane</keyword>
<comment type="caution">
    <text evidence="2">The sequence shown here is derived from an EMBL/GenBank/DDBJ whole genome shotgun (WGS) entry which is preliminary data.</text>
</comment>